<evidence type="ECO:0000256" key="1">
    <source>
        <dbReference type="ARBA" id="ARBA00007465"/>
    </source>
</evidence>
<dbReference type="InterPro" id="IPR005709">
    <property type="entry name" value="Ribosomal_uS4_bac-type"/>
</dbReference>
<proteinExistence type="inferred from homology"/>
<dbReference type="GO" id="GO:0042274">
    <property type="term" value="P:ribosomal small subunit biogenesis"/>
    <property type="evidence" value="ECO:0007669"/>
    <property type="project" value="TreeGrafter"/>
</dbReference>
<dbReference type="PANTHER" id="PTHR11831">
    <property type="entry name" value="30S 40S RIBOSOMAL PROTEIN"/>
    <property type="match status" value="1"/>
</dbReference>
<comment type="function">
    <text evidence="7">With S5 and S12 plays an important role in translational accuracy.</text>
</comment>
<keyword evidence="12" id="KW-1185">Reference proteome</keyword>
<dbReference type="EMBL" id="CP032317">
    <property type="protein sequence ID" value="AYA38469.1"/>
    <property type="molecule type" value="Genomic_DNA"/>
</dbReference>
<feature type="domain" description="RNA-binding S4" evidence="9">
    <location>
        <begin position="92"/>
        <end position="156"/>
    </location>
</feature>
<dbReference type="Proteomes" id="UP000262802">
    <property type="component" value="Chromosome"/>
</dbReference>
<accession>A0A3B7RCX5</accession>
<name>A0A3B7RCX5_9BACT</name>
<dbReference type="Gene3D" id="3.10.290.10">
    <property type="entry name" value="RNA-binding S4 domain"/>
    <property type="match status" value="1"/>
</dbReference>
<feature type="domain" description="Small ribosomal subunit protein uS4 N-terminal" evidence="10">
    <location>
        <begin position="3"/>
        <end position="91"/>
    </location>
</feature>
<dbReference type="Pfam" id="PF01479">
    <property type="entry name" value="S4"/>
    <property type="match status" value="1"/>
</dbReference>
<dbReference type="PROSITE" id="PS50889">
    <property type="entry name" value="S4"/>
    <property type="match status" value="1"/>
</dbReference>
<keyword evidence="4 7" id="KW-0689">Ribosomal protein</keyword>
<dbReference type="NCBIfam" id="TIGR01017">
    <property type="entry name" value="rpsD_bact"/>
    <property type="match status" value="1"/>
</dbReference>
<dbReference type="GO" id="GO:0019843">
    <property type="term" value="F:rRNA binding"/>
    <property type="evidence" value="ECO:0007669"/>
    <property type="project" value="UniProtKB-UniRule"/>
</dbReference>
<dbReference type="FunFam" id="3.10.290.10:FF:000001">
    <property type="entry name" value="30S ribosomal protein S4"/>
    <property type="match status" value="1"/>
</dbReference>
<reference evidence="11 12" key="1">
    <citation type="submission" date="2018-09" db="EMBL/GenBank/DDBJ databases">
        <title>Hymenobacter medium sp. nov., isolated from R2A medium.</title>
        <authorList>
            <person name="Yingchao G."/>
        </authorList>
    </citation>
    <scope>NUCLEOTIDE SEQUENCE [LARGE SCALE GENOMIC DNA]</scope>
    <source>
        <strain evidence="12">sh-6</strain>
    </source>
</reference>
<evidence type="ECO:0000256" key="4">
    <source>
        <dbReference type="ARBA" id="ARBA00022980"/>
    </source>
</evidence>
<dbReference type="InterPro" id="IPR018079">
    <property type="entry name" value="Ribosomal_uS4_CS"/>
</dbReference>
<evidence type="ECO:0000313" key="11">
    <source>
        <dbReference type="EMBL" id="AYA38469.1"/>
    </source>
</evidence>
<dbReference type="PROSITE" id="PS00632">
    <property type="entry name" value="RIBOSOMAL_S4"/>
    <property type="match status" value="1"/>
</dbReference>
<evidence type="ECO:0000256" key="2">
    <source>
        <dbReference type="ARBA" id="ARBA00022730"/>
    </source>
</evidence>
<comment type="similarity">
    <text evidence="1 7 8">Belongs to the universal ribosomal protein uS4 family.</text>
</comment>
<evidence type="ECO:0000256" key="6">
    <source>
        <dbReference type="ARBA" id="ARBA00035254"/>
    </source>
</evidence>
<evidence type="ECO:0000256" key="3">
    <source>
        <dbReference type="ARBA" id="ARBA00022884"/>
    </source>
</evidence>
<dbReference type="CDD" id="cd00165">
    <property type="entry name" value="S4"/>
    <property type="match status" value="1"/>
</dbReference>
<dbReference type="Gene3D" id="1.10.1050.10">
    <property type="entry name" value="Ribosomal Protein S4 Delta 41, Chain A, domain 1"/>
    <property type="match status" value="1"/>
</dbReference>
<evidence type="ECO:0000259" key="9">
    <source>
        <dbReference type="SMART" id="SM00363"/>
    </source>
</evidence>
<keyword evidence="3 7" id="KW-0694">RNA-binding</keyword>
<dbReference type="InterPro" id="IPR022801">
    <property type="entry name" value="Ribosomal_uS4"/>
</dbReference>
<dbReference type="RefSeq" id="WP_119446003.1">
    <property type="nucleotide sequence ID" value="NZ_CP032317.1"/>
</dbReference>
<dbReference type="SUPFAM" id="SSF55174">
    <property type="entry name" value="Alpha-L RNA-binding motif"/>
    <property type="match status" value="1"/>
</dbReference>
<comment type="subunit">
    <text evidence="7">Part of the 30S ribosomal subunit. Contacts protein S5. The interaction surface between S4 and S5 is involved in control of translational fidelity.</text>
</comment>
<dbReference type="PANTHER" id="PTHR11831:SF4">
    <property type="entry name" value="SMALL RIBOSOMAL SUBUNIT PROTEIN US4M"/>
    <property type="match status" value="1"/>
</dbReference>
<evidence type="ECO:0000313" key="12">
    <source>
        <dbReference type="Proteomes" id="UP000262802"/>
    </source>
</evidence>
<dbReference type="OrthoDB" id="9803672at2"/>
<gene>
    <name evidence="7" type="primary">rpsD</name>
    <name evidence="11" type="ORF">D3Y59_16280</name>
</gene>
<dbReference type="InterPro" id="IPR001912">
    <property type="entry name" value="Ribosomal_uS4_N"/>
</dbReference>
<organism evidence="11 12">
    <name type="scientific">Hymenobacter oligotrophus</name>
    <dbReference type="NCBI Taxonomy" id="2319843"/>
    <lineage>
        <taxon>Bacteria</taxon>
        <taxon>Pseudomonadati</taxon>
        <taxon>Bacteroidota</taxon>
        <taxon>Cytophagia</taxon>
        <taxon>Cytophagales</taxon>
        <taxon>Hymenobacteraceae</taxon>
        <taxon>Hymenobacter</taxon>
    </lineage>
</organism>
<dbReference type="GO" id="GO:0006412">
    <property type="term" value="P:translation"/>
    <property type="evidence" value="ECO:0007669"/>
    <property type="project" value="UniProtKB-UniRule"/>
</dbReference>
<dbReference type="HAMAP" id="MF_01306_B">
    <property type="entry name" value="Ribosomal_uS4_B"/>
    <property type="match status" value="1"/>
</dbReference>
<evidence type="ECO:0000256" key="7">
    <source>
        <dbReference type="HAMAP-Rule" id="MF_01306"/>
    </source>
</evidence>
<keyword evidence="5 7" id="KW-0687">Ribonucleoprotein</keyword>
<keyword evidence="2 7" id="KW-0699">rRNA-binding</keyword>
<evidence type="ECO:0000259" key="10">
    <source>
        <dbReference type="SMART" id="SM01390"/>
    </source>
</evidence>
<dbReference type="GO" id="GO:0015935">
    <property type="term" value="C:small ribosomal subunit"/>
    <property type="evidence" value="ECO:0007669"/>
    <property type="project" value="InterPro"/>
</dbReference>
<dbReference type="AlphaFoldDB" id="A0A3B7RCX5"/>
<dbReference type="InterPro" id="IPR002942">
    <property type="entry name" value="S4_RNA-bd"/>
</dbReference>
<dbReference type="GO" id="GO:0003735">
    <property type="term" value="F:structural constituent of ribosome"/>
    <property type="evidence" value="ECO:0007669"/>
    <property type="project" value="InterPro"/>
</dbReference>
<dbReference type="InterPro" id="IPR036986">
    <property type="entry name" value="S4_RNA-bd_sf"/>
</dbReference>
<evidence type="ECO:0000256" key="5">
    <source>
        <dbReference type="ARBA" id="ARBA00023274"/>
    </source>
</evidence>
<dbReference type="NCBIfam" id="NF003717">
    <property type="entry name" value="PRK05327.1"/>
    <property type="match status" value="1"/>
</dbReference>
<evidence type="ECO:0000256" key="8">
    <source>
        <dbReference type="RuleBase" id="RU003699"/>
    </source>
</evidence>
<dbReference type="SMART" id="SM00363">
    <property type="entry name" value="S4"/>
    <property type="match status" value="1"/>
</dbReference>
<dbReference type="KEGG" id="hyh:D3Y59_16280"/>
<comment type="function">
    <text evidence="7">One of the primary rRNA binding proteins, it binds directly to 16S rRNA where it nucleates assembly of the body of the 30S subunit.</text>
</comment>
<dbReference type="Pfam" id="PF00163">
    <property type="entry name" value="Ribosomal_S4"/>
    <property type="match status" value="1"/>
</dbReference>
<sequence length="201" mass="22658">MARYTGPKTKVARRFGEAIFGPSKALTKKAYPPGQHGRGRRKKQSEYAVQLMEKQKVKYLYGVLEKQFANLFDKAAGKPGITGENLLAYLEQRLDNVVYRLGIAPTRRAARQLVSHKHITVDGEVVNIPSFHVKPGAIVAVREKSKSLEAIVNSLAVRNARQFGWLEWDAKEFAGKVISTPQRDQIPEKIEEQLIVELYSK</sequence>
<protein>
    <recommendedName>
        <fullName evidence="6 7">Small ribosomal subunit protein uS4</fullName>
    </recommendedName>
</protein>
<dbReference type="SMART" id="SM01390">
    <property type="entry name" value="Ribosomal_S4"/>
    <property type="match status" value="1"/>
</dbReference>